<feature type="compositionally biased region" description="Acidic residues" evidence="1">
    <location>
        <begin position="348"/>
        <end position="367"/>
    </location>
</feature>
<dbReference type="SUPFAM" id="SSF55315">
    <property type="entry name" value="L30e-like"/>
    <property type="match status" value="1"/>
</dbReference>
<dbReference type="Pfam" id="PF03464">
    <property type="entry name" value="eRF1_2"/>
    <property type="match status" value="1"/>
</dbReference>
<name>A0A7S4W3K9_9DINO</name>
<dbReference type="Gene3D" id="3.30.420.60">
    <property type="entry name" value="eRF1 domain 2"/>
    <property type="match status" value="1"/>
</dbReference>
<feature type="region of interest" description="Disordered" evidence="1">
    <location>
        <begin position="413"/>
        <end position="438"/>
    </location>
</feature>
<accession>A0A7S4W3K9</accession>
<evidence type="ECO:0000259" key="2">
    <source>
        <dbReference type="Pfam" id="PF03464"/>
    </source>
</evidence>
<gene>
    <name evidence="3" type="ORF">AMON00008_LOCUS46740</name>
</gene>
<proteinExistence type="predicted"/>
<feature type="region of interest" description="Disordered" evidence="1">
    <location>
        <begin position="16"/>
        <end position="35"/>
    </location>
</feature>
<dbReference type="InterPro" id="IPR029064">
    <property type="entry name" value="Ribosomal_eL30-like_sf"/>
</dbReference>
<dbReference type="SUPFAM" id="SSF53137">
    <property type="entry name" value="Translational machinery components"/>
    <property type="match status" value="1"/>
</dbReference>
<evidence type="ECO:0000256" key="1">
    <source>
        <dbReference type="SAM" id="MobiDB-lite"/>
    </source>
</evidence>
<dbReference type="GO" id="GO:0003747">
    <property type="term" value="F:translation release factor activity"/>
    <property type="evidence" value="ECO:0007669"/>
    <property type="project" value="InterPro"/>
</dbReference>
<dbReference type="AlphaFoldDB" id="A0A7S4W3K9"/>
<sequence length="504" mass="53491">MRRPPVSHLACPRPLSRRASLGSGRKRRMPPRSGRGFNRLAVEAALRRAVALWARLSQAAYPNGAVIFCSETLAEVVHPLQALTRRVYSCGRHFDTSALRRQLMAERTQAYGLIVIDGSEACIGTAKGLGLGSDESACAVSVVARISSTAASRTRRGGQSALRYSRLREEADLAFIRRVAERATDALQGVKAVALAGKGDARHRLQAELPQPLRSRLLCSVALPCDAGPGALRLAAARVAATAASAAHGEAEQVLARFMDLVKMPTEASEVLAVYGQAQTLVALRLGAVETLFVPSGDEAQTLRGAAALQGTKVVEVSDSSEMGSEFVECFGVGGCLRWPVDPELLEEEAEKEEDKEVLEEQTEEQGADASSTCACTGEVKVAEAVLEEQTDEQGADASSTCACTGEVKVAEAVPRRQTEEESEGLTGPASDHHDNPSRWLCTSLYEDSGDAASAEALVMCVEVLLGGPSCSDDELLVQAVDLLIGEGAPEAIATEWARRARKA</sequence>
<organism evidence="3">
    <name type="scientific">Alexandrium monilatum</name>
    <dbReference type="NCBI Taxonomy" id="311494"/>
    <lineage>
        <taxon>Eukaryota</taxon>
        <taxon>Sar</taxon>
        <taxon>Alveolata</taxon>
        <taxon>Dinophyceae</taxon>
        <taxon>Gonyaulacales</taxon>
        <taxon>Pyrocystaceae</taxon>
        <taxon>Alexandrium</taxon>
    </lineage>
</organism>
<evidence type="ECO:0000313" key="3">
    <source>
        <dbReference type="EMBL" id="CAE4638215.1"/>
    </source>
</evidence>
<dbReference type="EMBL" id="HBNR01066169">
    <property type="protein sequence ID" value="CAE4638215.1"/>
    <property type="molecule type" value="Transcribed_RNA"/>
</dbReference>
<feature type="domain" description="eRF1" evidence="2">
    <location>
        <begin position="111"/>
        <end position="207"/>
    </location>
</feature>
<reference evidence="3" key="1">
    <citation type="submission" date="2021-01" db="EMBL/GenBank/DDBJ databases">
        <authorList>
            <person name="Corre E."/>
            <person name="Pelletier E."/>
            <person name="Niang G."/>
            <person name="Scheremetjew M."/>
            <person name="Finn R."/>
            <person name="Kale V."/>
            <person name="Holt S."/>
            <person name="Cochrane G."/>
            <person name="Meng A."/>
            <person name="Brown T."/>
            <person name="Cohen L."/>
        </authorList>
    </citation>
    <scope>NUCLEOTIDE SEQUENCE</scope>
    <source>
        <strain evidence="3">CCMP3105</strain>
    </source>
</reference>
<dbReference type="PANTHER" id="PTHR10113">
    <property type="entry name" value="PEPTIDE CHAIN RELEASE FACTOR SUBUNIT 1"/>
    <property type="match status" value="1"/>
</dbReference>
<protein>
    <recommendedName>
        <fullName evidence="2">eRF1 domain-containing protein</fullName>
    </recommendedName>
</protein>
<dbReference type="InterPro" id="IPR004403">
    <property type="entry name" value="Peptide_chain-rel_eRF1/aRF1"/>
</dbReference>
<dbReference type="InterPro" id="IPR042226">
    <property type="entry name" value="eFR1_2_sf"/>
</dbReference>
<dbReference type="Gene3D" id="3.30.1330.30">
    <property type="match status" value="1"/>
</dbReference>
<dbReference type="InterPro" id="IPR005141">
    <property type="entry name" value="eRF1_2"/>
</dbReference>
<feature type="region of interest" description="Disordered" evidence="1">
    <location>
        <begin position="348"/>
        <end position="373"/>
    </location>
</feature>